<keyword evidence="7" id="KW-1185">Reference proteome</keyword>
<evidence type="ECO:0000256" key="3">
    <source>
        <dbReference type="ARBA" id="ARBA00023136"/>
    </source>
</evidence>
<evidence type="ECO:0000256" key="2">
    <source>
        <dbReference type="ARBA" id="ARBA00022989"/>
    </source>
</evidence>
<dbReference type="PANTHER" id="PTHR23526">
    <property type="entry name" value="INTEGRAL MEMBRANE TRANSPORT PROTEIN-RELATED"/>
    <property type="match status" value="1"/>
</dbReference>
<feature type="transmembrane region" description="Helical" evidence="5">
    <location>
        <begin position="138"/>
        <end position="159"/>
    </location>
</feature>
<dbReference type="SUPFAM" id="SSF103473">
    <property type="entry name" value="MFS general substrate transporter"/>
    <property type="match status" value="1"/>
</dbReference>
<dbReference type="AlphaFoldDB" id="A0A5C5V669"/>
<name>A0A5C5V669_9BACT</name>
<dbReference type="GO" id="GO:0022857">
    <property type="term" value="F:transmembrane transporter activity"/>
    <property type="evidence" value="ECO:0007669"/>
    <property type="project" value="InterPro"/>
</dbReference>
<proteinExistence type="predicted"/>
<feature type="transmembrane region" description="Helical" evidence="5">
    <location>
        <begin position="210"/>
        <end position="231"/>
    </location>
</feature>
<feature type="transmembrane region" description="Helical" evidence="5">
    <location>
        <begin position="395"/>
        <end position="415"/>
    </location>
</feature>
<dbReference type="PANTHER" id="PTHR23526:SF1">
    <property type="entry name" value="MAJOR FACILITATOR SUPERFAMILY MFS_1"/>
    <property type="match status" value="1"/>
</dbReference>
<feature type="transmembrane region" description="Helical" evidence="5">
    <location>
        <begin position="421"/>
        <end position="439"/>
    </location>
</feature>
<dbReference type="InterPro" id="IPR011701">
    <property type="entry name" value="MFS"/>
</dbReference>
<sequence>MSRLADELPINEQPYEPFDEPGDEEFSELSHRELYESRNFVWLMLHQVLLRIGWIFKTESIVMPMFLSMIGGSSVMIGLLPVLNRLGFSIPPLLYAQPLKLSPFKKRMVARSSLLMAAPFALLSGLWFSGVWRSGDGVAAWMPWLFLAVYGWFFCLTGINQLGMHALHGKLIRADLRGRLYTAAVVVGAPLAVASAWLLLPGWLAMPDGGFGWVFGVTAVAFLASGCMLLFTREEPDRLTEPPTRPAQKFVDAWRVVRDDPRARPVAILSALVCFNFMLFPHYQSLYPRPEGATVLNYLGKIMLWVCIQNAATALFSLIAGPLADWMGNRAALRWSTLGLATGPLLAVLLAQASDEMSRDYFFLVFVPLGFMPVTIKLLMNYTLEAAPDDDHPQYVAAIGMCIAVPVIVGSPLVGYLVGRIGATPVFVGGLAVLLLAFVQTLRLPEPRHG</sequence>
<feature type="transmembrane region" description="Helical" evidence="5">
    <location>
        <begin position="180"/>
        <end position="204"/>
    </location>
</feature>
<dbReference type="RefSeq" id="WP_146567197.1">
    <property type="nucleotide sequence ID" value="NZ_SIHJ01000002.1"/>
</dbReference>
<feature type="transmembrane region" description="Helical" evidence="5">
    <location>
        <begin position="303"/>
        <end position="324"/>
    </location>
</feature>
<evidence type="ECO:0000313" key="7">
    <source>
        <dbReference type="Proteomes" id="UP000316714"/>
    </source>
</evidence>
<feature type="transmembrane region" description="Helical" evidence="5">
    <location>
        <begin position="265"/>
        <end position="283"/>
    </location>
</feature>
<evidence type="ECO:0000256" key="1">
    <source>
        <dbReference type="ARBA" id="ARBA00022692"/>
    </source>
</evidence>
<reference evidence="6 7" key="1">
    <citation type="submission" date="2019-02" db="EMBL/GenBank/DDBJ databases">
        <title>Deep-cultivation of Planctomycetes and their phenomic and genomic characterization uncovers novel biology.</title>
        <authorList>
            <person name="Wiegand S."/>
            <person name="Jogler M."/>
            <person name="Boedeker C."/>
            <person name="Pinto D."/>
            <person name="Vollmers J."/>
            <person name="Rivas-Marin E."/>
            <person name="Kohn T."/>
            <person name="Peeters S.H."/>
            <person name="Heuer A."/>
            <person name="Rast P."/>
            <person name="Oberbeckmann S."/>
            <person name="Bunk B."/>
            <person name="Jeske O."/>
            <person name="Meyerdierks A."/>
            <person name="Storesund J.E."/>
            <person name="Kallscheuer N."/>
            <person name="Luecker S."/>
            <person name="Lage O.M."/>
            <person name="Pohl T."/>
            <person name="Merkel B.J."/>
            <person name="Hornburger P."/>
            <person name="Mueller R.-W."/>
            <person name="Bruemmer F."/>
            <person name="Labrenz M."/>
            <person name="Spormann A.M."/>
            <person name="Op Den Camp H."/>
            <person name="Overmann J."/>
            <person name="Amann R."/>
            <person name="Jetten M.S.M."/>
            <person name="Mascher T."/>
            <person name="Medema M.H."/>
            <person name="Devos D.P."/>
            <person name="Kaster A.-K."/>
            <person name="Ovreas L."/>
            <person name="Rohde M."/>
            <person name="Galperin M.Y."/>
            <person name="Jogler C."/>
        </authorList>
    </citation>
    <scope>NUCLEOTIDE SEQUENCE [LARGE SCALE GENOMIC DNA]</scope>
    <source>
        <strain evidence="6 7">KOR34</strain>
    </source>
</reference>
<feature type="transmembrane region" description="Helical" evidence="5">
    <location>
        <begin position="114"/>
        <end position="132"/>
    </location>
</feature>
<feature type="transmembrane region" description="Helical" evidence="5">
    <location>
        <begin position="62"/>
        <end position="83"/>
    </location>
</feature>
<feature type="transmembrane region" description="Helical" evidence="5">
    <location>
        <begin position="331"/>
        <end position="349"/>
    </location>
</feature>
<keyword evidence="2 5" id="KW-1133">Transmembrane helix</keyword>
<dbReference type="EMBL" id="SIHJ01000002">
    <property type="protein sequence ID" value="TWT34064.1"/>
    <property type="molecule type" value="Genomic_DNA"/>
</dbReference>
<dbReference type="OrthoDB" id="238795at2"/>
<dbReference type="InterPro" id="IPR036259">
    <property type="entry name" value="MFS_trans_sf"/>
</dbReference>
<dbReference type="InterPro" id="IPR052528">
    <property type="entry name" value="Sugar_transport-like"/>
</dbReference>
<keyword evidence="1 5" id="KW-0812">Transmembrane</keyword>
<dbReference type="Proteomes" id="UP000316714">
    <property type="component" value="Unassembled WGS sequence"/>
</dbReference>
<feature type="region of interest" description="Disordered" evidence="4">
    <location>
        <begin position="1"/>
        <end position="24"/>
    </location>
</feature>
<evidence type="ECO:0000256" key="4">
    <source>
        <dbReference type="SAM" id="MobiDB-lite"/>
    </source>
</evidence>
<dbReference type="Pfam" id="PF07690">
    <property type="entry name" value="MFS_1"/>
    <property type="match status" value="1"/>
</dbReference>
<dbReference type="Gene3D" id="1.20.1250.20">
    <property type="entry name" value="MFS general substrate transporter like domains"/>
    <property type="match status" value="1"/>
</dbReference>
<evidence type="ECO:0000256" key="5">
    <source>
        <dbReference type="SAM" id="Phobius"/>
    </source>
</evidence>
<protein>
    <submittedName>
        <fullName evidence="6">Major Facilitator Superfamily protein</fullName>
    </submittedName>
</protein>
<gene>
    <name evidence="6" type="ORF">KOR34_39000</name>
</gene>
<comment type="caution">
    <text evidence="6">The sequence shown here is derived from an EMBL/GenBank/DDBJ whole genome shotgun (WGS) entry which is preliminary data.</text>
</comment>
<feature type="transmembrane region" description="Helical" evidence="5">
    <location>
        <begin position="361"/>
        <end position="383"/>
    </location>
</feature>
<evidence type="ECO:0000313" key="6">
    <source>
        <dbReference type="EMBL" id="TWT34064.1"/>
    </source>
</evidence>
<accession>A0A5C5V669</accession>
<organism evidence="6 7">
    <name type="scientific">Posidoniimonas corsicana</name>
    <dbReference type="NCBI Taxonomy" id="1938618"/>
    <lineage>
        <taxon>Bacteria</taxon>
        <taxon>Pseudomonadati</taxon>
        <taxon>Planctomycetota</taxon>
        <taxon>Planctomycetia</taxon>
        <taxon>Pirellulales</taxon>
        <taxon>Lacipirellulaceae</taxon>
        <taxon>Posidoniimonas</taxon>
    </lineage>
</organism>
<keyword evidence="3 5" id="KW-0472">Membrane</keyword>